<sequence length="331" mass="36166">MAGKPSAKALAWPLFDAIVDRSEFKTVNPWTADGSFCPDYGALRKLLAVPILLGAESRSGVPALALDVWVAYELRRAGLEPDAVWPRAEAPRVVDRDVLNFVKSIPKSAGRDELMERLRTGSSGGVGAASANIAGKNYFKQVDVIMSSWQTGPELLISTKRMDSSFGKNAANRVEESYGDAKNLALRHPLAALGFMYSLRSTAYTEERRQFDWIVDLLTKLGREDDAYDACALVVPEWEGDAPPGPVPEPDDVILELFEVEVDTGDDESATADVDAQLAALPDVTLRTDLVPDELSPARFFAVMMTIVLDNSNITQHEEARRRRGTALGRG</sequence>
<dbReference type="Proteomes" id="UP000252008">
    <property type="component" value="Unassembled WGS sequence"/>
</dbReference>
<dbReference type="REBASE" id="291349">
    <property type="entry name" value="Mpa7335ORF393P"/>
</dbReference>
<protein>
    <submittedName>
        <fullName evidence="1">Uncharacterized protein</fullName>
    </submittedName>
</protein>
<dbReference type="AlphaFoldDB" id="A0A375YC30"/>
<proteinExistence type="predicted"/>
<dbReference type="STRING" id="39692.BST38_09200"/>
<gene>
    <name evidence="1" type="ORF">MPP7335_00394</name>
</gene>
<organism evidence="1 2">
    <name type="scientific">Mycolicibacterium parafortuitum</name>
    <name type="common">Mycobacterium parafortuitum</name>
    <dbReference type="NCBI Taxonomy" id="39692"/>
    <lineage>
        <taxon>Bacteria</taxon>
        <taxon>Bacillati</taxon>
        <taxon>Actinomycetota</taxon>
        <taxon>Actinomycetes</taxon>
        <taxon>Mycobacteriales</taxon>
        <taxon>Mycobacteriaceae</taxon>
        <taxon>Mycolicibacterium</taxon>
    </lineage>
</organism>
<keyword evidence="2" id="KW-1185">Reference proteome</keyword>
<accession>A0A375YC30</accession>
<dbReference type="RefSeq" id="WP_083142959.1">
    <property type="nucleotide sequence ID" value="NZ_MVID01000005.1"/>
</dbReference>
<dbReference type="EMBL" id="UEGS01000001">
    <property type="protein sequence ID" value="SRX78666.1"/>
    <property type="molecule type" value="Genomic_DNA"/>
</dbReference>
<reference evidence="1 2" key="1">
    <citation type="submission" date="2018-05" db="EMBL/GenBank/DDBJ databases">
        <authorList>
            <consortium name="IHU Genomes"/>
        </authorList>
    </citation>
    <scope>NUCLEOTIDE SEQUENCE [LARGE SCALE GENOMIC DNA]</scope>
    <source>
        <strain evidence="1 2">P7335</strain>
    </source>
</reference>
<evidence type="ECO:0000313" key="1">
    <source>
        <dbReference type="EMBL" id="SRX78666.1"/>
    </source>
</evidence>
<name>A0A375YC30_MYCPF</name>
<evidence type="ECO:0000313" key="2">
    <source>
        <dbReference type="Proteomes" id="UP000252008"/>
    </source>
</evidence>